<keyword evidence="3" id="KW-0949">S-adenosyl-L-methionine</keyword>
<dbReference type="PANTHER" id="PTHR46165:SF2">
    <property type="entry name" value="SET AND MYND DOMAIN-CONTAINING PROTEIN 4"/>
    <property type="match status" value="1"/>
</dbReference>
<protein>
    <submittedName>
        <fullName evidence="10">SET and MYND domain-containing protein 4-like</fullName>
    </submittedName>
</protein>
<accession>A0ABM1E474</accession>
<dbReference type="PANTHER" id="PTHR46165">
    <property type="entry name" value="SET AND MYND DOMAIN-CONTAINING PROTEIN 4"/>
    <property type="match status" value="1"/>
</dbReference>
<evidence type="ECO:0000313" key="9">
    <source>
        <dbReference type="Proteomes" id="UP000695022"/>
    </source>
</evidence>
<dbReference type="PROSITE" id="PS50865">
    <property type="entry name" value="ZF_MYND_2"/>
    <property type="match status" value="1"/>
</dbReference>
<dbReference type="InterPro" id="IPR002893">
    <property type="entry name" value="Znf_MYND"/>
</dbReference>
<dbReference type="Gene3D" id="1.10.220.160">
    <property type="match status" value="1"/>
</dbReference>
<dbReference type="InterPro" id="IPR046341">
    <property type="entry name" value="SET_dom_sf"/>
</dbReference>
<evidence type="ECO:0000259" key="8">
    <source>
        <dbReference type="PROSITE" id="PS50865"/>
    </source>
</evidence>
<dbReference type="Gene3D" id="2.170.270.10">
    <property type="entry name" value="SET domain"/>
    <property type="match status" value="1"/>
</dbReference>
<dbReference type="RefSeq" id="XP_014666995.1">
    <property type="nucleotide sequence ID" value="XM_014811509.1"/>
</dbReference>
<keyword evidence="1" id="KW-0489">Methyltransferase</keyword>
<dbReference type="InterPro" id="IPR052097">
    <property type="entry name" value="SET-MYND_domain_protein"/>
</dbReference>
<sequence length="239" mass="26738">MNHSCEPMVVNSLYGDVTRVKPMKAVDSELSIYYCLRSVAIGVRFPLQARDAVTAGDVLFVEKPYASVLLQDHETTHCHHCYRSLSYPVGCRECTQVRYCSMACRDASWNSYHKYECCHLDVLYATGVAHLAFRIILMSGGNSLLEFRKTLSMESSVNNIKGCDSQGFYGNHYRSVYNLMTHEEDLNVKDNFCYATSAVLLLTLLKKVSFFDTPPAGLPFSSDDITYIGVCAGKKKGSV</sequence>
<dbReference type="Pfam" id="PF01753">
    <property type="entry name" value="zf-MYND"/>
    <property type="match status" value="1"/>
</dbReference>
<gene>
    <name evidence="10" type="primary">LOC106808687</name>
</gene>
<keyword evidence="4" id="KW-0479">Metal-binding</keyword>
<evidence type="ECO:0000313" key="10">
    <source>
        <dbReference type="RefSeq" id="XP_014666995.1"/>
    </source>
</evidence>
<evidence type="ECO:0000256" key="1">
    <source>
        <dbReference type="ARBA" id="ARBA00022603"/>
    </source>
</evidence>
<evidence type="ECO:0000256" key="7">
    <source>
        <dbReference type="PROSITE-ProRule" id="PRU00134"/>
    </source>
</evidence>
<feature type="domain" description="MYND-type" evidence="8">
    <location>
        <begin position="78"/>
        <end position="117"/>
    </location>
</feature>
<organism evidence="9 10">
    <name type="scientific">Priapulus caudatus</name>
    <name type="common">Priapulid worm</name>
    <dbReference type="NCBI Taxonomy" id="37621"/>
    <lineage>
        <taxon>Eukaryota</taxon>
        <taxon>Metazoa</taxon>
        <taxon>Ecdysozoa</taxon>
        <taxon>Scalidophora</taxon>
        <taxon>Priapulida</taxon>
        <taxon>Priapulimorpha</taxon>
        <taxon>Priapulimorphida</taxon>
        <taxon>Priapulidae</taxon>
        <taxon>Priapulus</taxon>
    </lineage>
</organism>
<dbReference type="SUPFAM" id="SSF144232">
    <property type="entry name" value="HIT/MYND zinc finger-like"/>
    <property type="match status" value="1"/>
</dbReference>
<keyword evidence="6" id="KW-0862">Zinc</keyword>
<dbReference type="Gene3D" id="6.10.140.2220">
    <property type="match status" value="1"/>
</dbReference>
<evidence type="ECO:0000256" key="2">
    <source>
        <dbReference type="ARBA" id="ARBA00022679"/>
    </source>
</evidence>
<evidence type="ECO:0000256" key="4">
    <source>
        <dbReference type="ARBA" id="ARBA00022723"/>
    </source>
</evidence>
<name>A0ABM1E474_PRICU</name>
<keyword evidence="9" id="KW-1185">Reference proteome</keyword>
<keyword evidence="2" id="KW-0808">Transferase</keyword>
<proteinExistence type="predicted"/>
<dbReference type="Proteomes" id="UP000695022">
    <property type="component" value="Unplaced"/>
</dbReference>
<keyword evidence="5 7" id="KW-0863">Zinc-finger</keyword>
<evidence type="ECO:0000256" key="6">
    <source>
        <dbReference type="ARBA" id="ARBA00022833"/>
    </source>
</evidence>
<dbReference type="GeneID" id="106808687"/>
<reference evidence="10" key="1">
    <citation type="submission" date="2025-08" db="UniProtKB">
        <authorList>
            <consortium name="RefSeq"/>
        </authorList>
    </citation>
    <scope>IDENTIFICATION</scope>
</reference>
<evidence type="ECO:0000256" key="5">
    <source>
        <dbReference type="ARBA" id="ARBA00022771"/>
    </source>
</evidence>
<evidence type="ECO:0000256" key="3">
    <source>
        <dbReference type="ARBA" id="ARBA00022691"/>
    </source>
</evidence>